<feature type="transmembrane region" description="Helical" evidence="8">
    <location>
        <begin position="103"/>
        <end position="124"/>
    </location>
</feature>
<dbReference type="Pfam" id="PF02674">
    <property type="entry name" value="Colicin_V"/>
    <property type="match status" value="1"/>
</dbReference>
<organism evidence="9">
    <name type="scientific">freshwater metagenome</name>
    <dbReference type="NCBI Taxonomy" id="449393"/>
    <lineage>
        <taxon>unclassified sequences</taxon>
        <taxon>metagenomes</taxon>
        <taxon>ecological metagenomes</taxon>
    </lineage>
</organism>
<dbReference type="SUPFAM" id="SSF50494">
    <property type="entry name" value="Trypsin-like serine proteases"/>
    <property type="match status" value="1"/>
</dbReference>
<evidence type="ECO:0000313" key="9">
    <source>
        <dbReference type="EMBL" id="CAB4748034.1"/>
    </source>
</evidence>
<dbReference type="InterPro" id="IPR043504">
    <property type="entry name" value="Peptidase_S1_PA_chymotrypsin"/>
</dbReference>
<dbReference type="InterPro" id="IPR051201">
    <property type="entry name" value="Chloro_Bact_Ser_Proteases"/>
</dbReference>
<keyword evidence="7 8" id="KW-0472">Membrane</keyword>
<feature type="transmembrane region" description="Helical" evidence="8">
    <location>
        <begin position="28"/>
        <end position="45"/>
    </location>
</feature>
<evidence type="ECO:0000256" key="2">
    <source>
        <dbReference type="ARBA" id="ARBA00010541"/>
    </source>
</evidence>
<feature type="transmembrane region" description="Helical" evidence="8">
    <location>
        <begin position="57"/>
        <end position="82"/>
    </location>
</feature>
<dbReference type="GO" id="GO:0009403">
    <property type="term" value="P:toxin biosynthetic process"/>
    <property type="evidence" value="ECO:0007669"/>
    <property type="project" value="InterPro"/>
</dbReference>
<evidence type="ECO:0000256" key="4">
    <source>
        <dbReference type="ARBA" id="ARBA00022692"/>
    </source>
</evidence>
<dbReference type="InterPro" id="IPR047680">
    <property type="entry name" value="MarP-like"/>
</dbReference>
<dbReference type="PANTHER" id="PTHR43343">
    <property type="entry name" value="PEPTIDASE S12"/>
    <property type="match status" value="1"/>
</dbReference>
<evidence type="ECO:0000256" key="3">
    <source>
        <dbReference type="ARBA" id="ARBA00022670"/>
    </source>
</evidence>
<dbReference type="Gene3D" id="2.40.10.10">
    <property type="entry name" value="Trypsin-like serine proteases"/>
    <property type="match status" value="2"/>
</dbReference>
<dbReference type="InterPro" id="IPR009003">
    <property type="entry name" value="Peptidase_S1_PA"/>
</dbReference>
<proteinExistence type="inferred from homology"/>
<evidence type="ECO:0000256" key="7">
    <source>
        <dbReference type="ARBA" id="ARBA00023136"/>
    </source>
</evidence>
<sequence>MNIVDWVLIGVLIVFALAGWRRGFVAGLLSFVGFIGGGLLAAFVLPDVIVKYTDSGFIRVAVLAIAIVVSAILGQLVASFLGRRLRGGLTWRPVRLVDSLAGAALNVLAVAIVGWIVVSAVAYLPASAVTKNIRQSSVLIGLDKLVPDIARNTFTNLRDAVSATAVPRVFSGLAEFTGPDVETPDAQSVKAGGVQSARASVVQVRGDAEACLSEISGSGFVVASGYVVTNAHVVAGVSEPRVQVSGQGKYLRAKVVAFDPKLDFAVLLVPELRAAPLTLAENLGESGDPVVAVGFPGGGDLTATPARIRAVVTARGDDIYGQAGVERELYAFRGQLRPGNSGGPLLSPSGEVVGMVFGAGVGDSKTGYAITAPQLASAVRAAVTRTDEVSTGVCNP</sequence>
<comment type="similarity">
    <text evidence="2">Belongs to the peptidase S1C family.</text>
</comment>
<dbReference type="AlphaFoldDB" id="A0A6J6TME6"/>
<evidence type="ECO:0000256" key="1">
    <source>
        <dbReference type="ARBA" id="ARBA00004141"/>
    </source>
</evidence>
<dbReference type="InterPro" id="IPR001940">
    <property type="entry name" value="Peptidase_S1C"/>
</dbReference>
<dbReference type="GO" id="GO:0016020">
    <property type="term" value="C:membrane"/>
    <property type="evidence" value="ECO:0007669"/>
    <property type="project" value="UniProtKB-SubCell"/>
</dbReference>
<evidence type="ECO:0000256" key="5">
    <source>
        <dbReference type="ARBA" id="ARBA00022801"/>
    </source>
</evidence>
<keyword evidence="3" id="KW-0645">Protease</keyword>
<accession>A0A6J6TME6</accession>
<evidence type="ECO:0000256" key="6">
    <source>
        <dbReference type="ARBA" id="ARBA00022989"/>
    </source>
</evidence>
<keyword evidence="4 8" id="KW-0812">Transmembrane</keyword>
<dbReference type="NCBIfam" id="NF033740">
    <property type="entry name" value="MarP_fam_protase"/>
    <property type="match status" value="1"/>
</dbReference>
<gene>
    <name evidence="9" type="ORF">UFOPK2809_00749</name>
</gene>
<dbReference type="GO" id="GO:0006508">
    <property type="term" value="P:proteolysis"/>
    <property type="evidence" value="ECO:0007669"/>
    <property type="project" value="UniProtKB-KW"/>
</dbReference>
<dbReference type="GO" id="GO:0004252">
    <property type="term" value="F:serine-type endopeptidase activity"/>
    <property type="evidence" value="ECO:0007669"/>
    <property type="project" value="InterPro"/>
</dbReference>
<feature type="transmembrane region" description="Helical" evidence="8">
    <location>
        <begin position="6"/>
        <end position="21"/>
    </location>
</feature>
<name>A0A6J6TME6_9ZZZZ</name>
<keyword evidence="5" id="KW-0378">Hydrolase</keyword>
<dbReference type="PRINTS" id="PR00834">
    <property type="entry name" value="PROTEASES2C"/>
</dbReference>
<protein>
    <submittedName>
        <fullName evidence="9">Unannotated protein</fullName>
    </submittedName>
</protein>
<reference evidence="9" key="1">
    <citation type="submission" date="2020-05" db="EMBL/GenBank/DDBJ databases">
        <authorList>
            <person name="Chiriac C."/>
            <person name="Salcher M."/>
            <person name="Ghai R."/>
            <person name="Kavagutti S V."/>
        </authorList>
    </citation>
    <scope>NUCLEOTIDE SEQUENCE</scope>
</reference>
<dbReference type="InterPro" id="IPR003825">
    <property type="entry name" value="Colicin-V_CvpA"/>
</dbReference>
<keyword evidence="6 8" id="KW-1133">Transmembrane helix</keyword>
<dbReference type="PANTHER" id="PTHR43343:SF3">
    <property type="entry name" value="PROTEASE DO-LIKE 8, CHLOROPLASTIC"/>
    <property type="match status" value="1"/>
</dbReference>
<evidence type="ECO:0000256" key="8">
    <source>
        <dbReference type="SAM" id="Phobius"/>
    </source>
</evidence>
<dbReference type="EMBL" id="CAEZZA010000085">
    <property type="protein sequence ID" value="CAB4748034.1"/>
    <property type="molecule type" value="Genomic_DNA"/>
</dbReference>
<comment type="subcellular location">
    <subcellularLocation>
        <location evidence="1">Membrane</location>
        <topology evidence="1">Multi-pass membrane protein</topology>
    </subcellularLocation>
</comment>
<dbReference type="Pfam" id="PF13365">
    <property type="entry name" value="Trypsin_2"/>
    <property type="match status" value="1"/>
</dbReference>